<feature type="disulfide bond" evidence="16">
    <location>
        <begin position="262"/>
        <end position="277"/>
    </location>
</feature>
<dbReference type="PANTHER" id="PTHR20963:SF51">
    <property type="entry name" value="MULTIPLE INOSITOL POLYPHOSPHATE PHOSPHATASE 1"/>
    <property type="match status" value="1"/>
</dbReference>
<comment type="catalytic activity">
    <reaction evidence="13">
        <text>1D-myo-inositol 1,2,4,5,6-pentakisphosphate + H2O = 1D-myo-inositol 1,2,5,6-tetrakisphosphate + phosphate</text>
        <dbReference type="Rhea" id="RHEA:77115"/>
        <dbReference type="ChEBI" id="CHEBI:15377"/>
        <dbReference type="ChEBI" id="CHEBI:43474"/>
        <dbReference type="ChEBI" id="CHEBI:57798"/>
        <dbReference type="ChEBI" id="CHEBI:195535"/>
        <dbReference type="EC" id="3.1.3.62"/>
    </reaction>
    <physiologicalReaction direction="left-to-right" evidence="13">
        <dbReference type="Rhea" id="RHEA:77116"/>
    </physiologicalReaction>
</comment>
<name>A0A8K0DF55_IGNLU</name>
<evidence type="ECO:0000313" key="19">
    <source>
        <dbReference type="Proteomes" id="UP000801492"/>
    </source>
</evidence>
<evidence type="ECO:0000256" key="12">
    <source>
        <dbReference type="ARBA" id="ARBA00043668"/>
    </source>
</evidence>
<reference evidence="18" key="1">
    <citation type="submission" date="2019-08" db="EMBL/GenBank/DDBJ databases">
        <title>The genome of the North American firefly Photinus pyralis.</title>
        <authorList>
            <consortium name="Photinus pyralis genome working group"/>
            <person name="Fallon T.R."/>
            <person name="Sander Lower S.E."/>
            <person name="Weng J.-K."/>
        </authorList>
    </citation>
    <scope>NUCLEOTIDE SEQUENCE</scope>
    <source>
        <strain evidence="18">TRF0915ILg1</strain>
        <tissue evidence="18">Whole body</tissue>
    </source>
</reference>
<dbReference type="PIRSF" id="PIRSF000894">
    <property type="entry name" value="Acid_phosphatase"/>
    <property type="match status" value="1"/>
</dbReference>
<comment type="caution">
    <text evidence="18">The sequence shown here is derived from an EMBL/GenBank/DDBJ whole genome shotgun (WGS) entry which is preliminary data.</text>
</comment>
<evidence type="ECO:0000313" key="18">
    <source>
        <dbReference type="EMBL" id="KAF2903049.1"/>
    </source>
</evidence>
<keyword evidence="7 17" id="KW-0732">Signal</keyword>
<dbReference type="InterPro" id="IPR029033">
    <property type="entry name" value="His_PPase_superfam"/>
</dbReference>
<dbReference type="FunFam" id="3.40.50.1240:FF:000014">
    <property type="entry name" value="Multiple inositol polyphosphate phosphatase 1"/>
    <property type="match status" value="1"/>
</dbReference>
<keyword evidence="10" id="KW-0325">Glycoprotein</keyword>
<dbReference type="AlphaFoldDB" id="A0A8K0DF55"/>
<keyword evidence="6" id="KW-1003">Cell membrane</keyword>
<evidence type="ECO:0000256" key="14">
    <source>
        <dbReference type="ARBA" id="ARBA00043691"/>
    </source>
</evidence>
<evidence type="ECO:0000256" key="2">
    <source>
        <dbReference type="ARBA" id="ARBA00008422"/>
    </source>
</evidence>
<evidence type="ECO:0000256" key="15">
    <source>
        <dbReference type="ARBA" id="ARBA00043832"/>
    </source>
</evidence>
<comment type="similarity">
    <text evidence="2">Belongs to the histidine acid phosphatase family. MINPP1 subfamily.</text>
</comment>
<evidence type="ECO:0000256" key="16">
    <source>
        <dbReference type="PIRSR" id="PIRSR000894-2"/>
    </source>
</evidence>
<evidence type="ECO:0000256" key="10">
    <source>
        <dbReference type="ARBA" id="ARBA00023180"/>
    </source>
</evidence>
<keyword evidence="8" id="KW-0378">Hydrolase</keyword>
<dbReference type="InterPro" id="IPR016274">
    <property type="entry name" value="Histidine_acid_Pase_euk"/>
</dbReference>
<keyword evidence="16" id="KW-1015">Disulfide bond</keyword>
<evidence type="ECO:0000256" key="9">
    <source>
        <dbReference type="ARBA" id="ARBA00023136"/>
    </source>
</evidence>
<proteinExistence type="inferred from homology"/>
<dbReference type="OrthoDB" id="6509975at2759"/>
<evidence type="ECO:0000256" key="8">
    <source>
        <dbReference type="ARBA" id="ARBA00022801"/>
    </source>
</evidence>
<dbReference type="SUPFAM" id="SSF53254">
    <property type="entry name" value="Phosphoglycerate mutase-like"/>
    <property type="match status" value="1"/>
</dbReference>
<dbReference type="EC" id="3.1.3.80" evidence="3"/>
<dbReference type="GO" id="GO:0003993">
    <property type="term" value="F:acid phosphatase activity"/>
    <property type="evidence" value="ECO:0007669"/>
    <property type="project" value="TreeGrafter"/>
</dbReference>
<evidence type="ECO:0000256" key="6">
    <source>
        <dbReference type="ARBA" id="ARBA00022475"/>
    </source>
</evidence>
<gene>
    <name evidence="18" type="ORF">ILUMI_03146</name>
</gene>
<dbReference type="GO" id="GO:0052745">
    <property type="term" value="F:inositol phosphate phosphatase activity"/>
    <property type="evidence" value="ECO:0007669"/>
    <property type="project" value="TreeGrafter"/>
</dbReference>
<dbReference type="Proteomes" id="UP000801492">
    <property type="component" value="Unassembled WGS sequence"/>
</dbReference>
<dbReference type="Gene3D" id="3.40.50.1240">
    <property type="entry name" value="Phosphoglycerate mutase-like"/>
    <property type="match status" value="1"/>
</dbReference>
<protein>
    <recommendedName>
        <fullName evidence="5">Multiple inositol polyphosphate phosphatase 1</fullName>
        <ecNumber evidence="4">3.1.3.62</ecNumber>
        <ecNumber evidence="3">3.1.3.80</ecNumber>
    </recommendedName>
    <alternativeName>
        <fullName evidence="11">2,3-bisphosphoglycerate 3-phosphatase</fullName>
    </alternativeName>
</protein>
<evidence type="ECO:0000256" key="13">
    <source>
        <dbReference type="ARBA" id="ARBA00043671"/>
    </source>
</evidence>
<comment type="subcellular location">
    <subcellularLocation>
        <location evidence="1">Cell membrane</location>
    </subcellularLocation>
</comment>
<accession>A0A8K0DF55</accession>
<evidence type="ECO:0000256" key="7">
    <source>
        <dbReference type="ARBA" id="ARBA00022729"/>
    </source>
</evidence>
<dbReference type="GO" id="GO:0005886">
    <property type="term" value="C:plasma membrane"/>
    <property type="evidence" value="ECO:0007669"/>
    <property type="project" value="UniProtKB-SubCell"/>
</dbReference>
<feature type="disulfide bond" evidence="16">
    <location>
        <begin position="408"/>
        <end position="413"/>
    </location>
</feature>
<keyword evidence="9" id="KW-0472">Membrane</keyword>
<comment type="catalytic activity">
    <reaction evidence="12">
        <text>1D-myo-inositol 1,2,5,6-tetrakisphosphate + H2O = 1D-myo-inositol 1,2,6-trisphosphate + phosphate</text>
        <dbReference type="Rhea" id="RHEA:77119"/>
        <dbReference type="ChEBI" id="CHEBI:15377"/>
        <dbReference type="ChEBI" id="CHEBI:43474"/>
        <dbReference type="ChEBI" id="CHEBI:195535"/>
        <dbReference type="ChEBI" id="CHEBI:195537"/>
        <dbReference type="EC" id="3.1.3.62"/>
    </reaction>
    <physiologicalReaction direction="left-to-right" evidence="12">
        <dbReference type="Rhea" id="RHEA:77120"/>
    </physiologicalReaction>
</comment>
<organism evidence="18 19">
    <name type="scientific">Ignelater luminosus</name>
    <name type="common">Cucubano</name>
    <name type="synonym">Pyrophorus luminosus</name>
    <dbReference type="NCBI Taxonomy" id="2038154"/>
    <lineage>
        <taxon>Eukaryota</taxon>
        <taxon>Metazoa</taxon>
        <taxon>Ecdysozoa</taxon>
        <taxon>Arthropoda</taxon>
        <taxon>Hexapoda</taxon>
        <taxon>Insecta</taxon>
        <taxon>Pterygota</taxon>
        <taxon>Neoptera</taxon>
        <taxon>Endopterygota</taxon>
        <taxon>Coleoptera</taxon>
        <taxon>Polyphaga</taxon>
        <taxon>Elateriformia</taxon>
        <taxon>Elateroidea</taxon>
        <taxon>Elateridae</taxon>
        <taxon>Agrypninae</taxon>
        <taxon>Pyrophorini</taxon>
        <taxon>Ignelater</taxon>
    </lineage>
</organism>
<dbReference type="GO" id="GO:0034417">
    <property type="term" value="F:bisphosphoglycerate 3-phosphatase activity"/>
    <property type="evidence" value="ECO:0007669"/>
    <property type="project" value="UniProtKB-EC"/>
</dbReference>
<evidence type="ECO:0000256" key="11">
    <source>
        <dbReference type="ARBA" id="ARBA00031642"/>
    </source>
</evidence>
<evidence type="ECO:0000256" key="4">
    <source>
        <dbReference type="ARBA" id="ARBA00013040"/>
    </source>
</evidence>
<sequence length="442" mass="52287">MLSLNFLCVFITIFGFVYSIEECKNVSEIYKFHLGTKTPYRFVANTMPERMDYPGCEPQKLWFLVRHGTRTPSIDLIENMKERLPEIRDLILENNPKPSERLRNSDLYALRKWKLKIDSTKEKILAHEGEDEMIDLAERLQMRFPSLLPSTYSNTTYYFKYTKSQRTKASAKYFAAGLFGRQSVRDVWYPTPSKKDPVLRFYKLCSKWKDEVKDNPESVREKQLFENSSHMLKAIEAMNYELKFKDNQRLSLEDVHLIYMTCAFETAWYRKNKSPWCSALTSEVAKVMEFTEDLKYYYRDGYGYEITYKQACVTFNDMLNHLESTSQYPKSTVYYTHSGTLLKMLSHMGLYNDSKPLTHKDFDQSGNKWRVSKIDSFGTNLGFILYRCDQKYKVLTLHQEHVVHLPSCEEELCDLDQIKEHYNDSIHECEFDEMCSNNENDL</sequence>
<dbReference type="InterPro" id="IPR000560">
    <property type="entry name" value="His_Pase_clade-2"/>
</dbReference>
<feature type="chain" id="PRO_5035463411" description="Multiple inositol polyphosphate phosphatase 1" evidence="17">
    <location>
        <begin position="20"/>
        <end position="442"/>
    </location>
</feature>
<dbReference type="PANTHER" id="PTHR20963">
    <property type="entry name" value="MULTIPLE INOSITOL POLYPHOSPHATE PHOSPHATASE-RELATED"/>
    <property type="match status" value="1"/>
</dbReference>
<evidence type="ECO:0000256" key="3">
    <source>
        <dbReference type="ARBA" id="ARBA00012976"/>
    </source>
</evidence>
<dbReference type="Pfam" id="PF00328">
    <property type="entry name" value="His_Phos_2"/>
    <property type="match status" value="1"/>
</dbReference>
<dbReference type="EC" id="3.1.3.62" evidence="4"/>
<comment type="catalytic activity">
    <reaction evidence="15">
        <text>(2R)-2,3-bisphosphoglycerate + H2O = (2R)-2-phosphoglycerate + phosphate</text>
        <dbReference type="Rhea" id="RHEA:27381"/>
        <dbReference type="ChEBI" id="CHEBI:15377"/>
        <dbReference type="ChEBI" id="CHEBI:43474"/>
        <dbReference type="ChEBI" id="CHEBI:58248"/>
        <dbReference type="ChEBI" id="CHEBI:58289"/>
        <dbReference type="EC" id="3.1.3.80"/>
    </reaction>
    <physiologicalReaction direction="left-to-right" evidence="15">
        <dbReference type="Rhea" id="RHEA:27382"/>
    </physiologicalReaction>
</comment>
<evidence type="ECO:0000256" key="1">
    <source>
        <dbReference type="ARBA" id="ARBA00004236"/>
    </source>
</evidence>
<feature type="disulfide bond" evidence="16">
    <location>
        <begin position="56"/>
        <end position="388"/>
    </location>
</feature>
<evidence type="ECO:0000256" key="5">
    <source>
        <dbReference type="ARBA" id="ARBA00018097"/>
    </source>
</evidence>
<dbReference type="EMBL" id="VTPC01001120">
    <property type="protein sequence ID" value="KAF2903049.1"/>
    <property type="molecule type" value="Genomic_DNA"/>
</dbReference>
<keyword evidence="19" id="KW-1185">Reference proteome</keyword>
<feature type="signal peptide" evidence="17">
    <location>
        <begin position="1"/>
        <end position="19"/>
    </location>
</feature>
<dbReference type="CDD" id="cd07061">
    <property type="entry name" value="HP_HAP_like"/>
    <property type="match status" value="1"/>
</dbReference>
<comment type="catalytic activity">
    <reaction evidence="14">
        <text>1D-myo-inositol hexakisphosphate + H2O = 1D-myo-inositol 1,2,4,5,6-pentakisphosphate + phosphate</text>
        <dbReference type="Rhea" id="RHEA:16989"/>
        <dbReference type="ChEBI" id="CHEBI:15377"/>
        <dbReference type="ChEBI" id="CHEBI:43474"/>
        <dbReference type="ChEBI" id="CHEBI:57798"/>
        <dbReference type="ChEBI" id="CHEBI:58130"/>
        <dbReference type="EC" id="3.1.3.62"/>
    </reaction>
    <physiologicalReaction direction="left-to-right" evidence="14">
        <dbReference type="Rhea" id="RHEA:16990"/>
    </physiologicalReaction>
</comment>
<evidence type="ECO:0000256" key="17">
    <source>
        <dbReference type="SAM" id="SignalP"/>
    </source>
</evidence>